<keyword evidence="3" id="KW-1185">Reference proteome</keyword>
<protein>
    <recommendedName>
        <fullName evidence="1">DDE-1 domain-containing protein</fullName>
    </recommendedName>
</protein>
<reference evidence="2" key="1">
    <citation type="submission" date="2020-08" db="EMBL/GenBank/DDBJ databases">
        <title>Multicomponent nature underlies the extraordinary mechanical properties of spider dragline silk.</title>
        <authorList>
            <person name="Kono N."/>
            <person name="Nakamura H."/>
            <person name="Mori M."/>
            <person name="Yoshida Y."/>
            <person name="Ohtoshi R."/>
            <person name="Malay A.D."/>
            <person name="Moran D.A.P."/>
            <person name="Tomita M."/>
            <person name="Numata K."/>
            <person name="Arakawa K."/>
        </authorList>
    </citation>
    <scope>NUCLEOTIDE SEQUENCE</scope>
</reference>
<gene>
    <name evidence="2" type="ORF">TNIN_83441</name>
</gene>
<dbReference type="Proteomes" id="UP000886998">
    <property type="component" value="Unassembled WGS sequence"/>
</dbReference>
<evidence type="ECO:0000259" key="1">
    <source>
        <dbReference type="Pfam" id="PF03184"/>
    </source>
</evidence>
<dbReference type="GO" id="GO:0003676">
    <property type="term" value="F:nucleic acid binding"/>
    <property type="evidence" value="ECO:0007669"/>
    <property type="project" value="InterPro"/>
</dbReference>
<dbReference type="EMBL" id="BMAV01005980">
    <property type="protein sequence ID" value="GFY47501.1"/>
    <property type="molecule type" value="Genomic_DNA"/>
</dbReference>
<dbReference type="Pfam" id="PF03184">
    <property type="entry name" value="DDE_1"/>
    <property type="match status" value="1"/>
</dbReference>
<sequence>MQYDDLFHHVQCEHEDILRQERQLSKEKHKILFLVIDNYKVHPEIIKIGTEFLPSSSTSVIQSIDQAVIRSFELNLRNHLILMLLDKREKIGTPLRANVNVLEGILLMNDVENHSSRYTTNCFCKIGLETSQERQFIEEDVKVNELENLVITRKIENYVSVDANVIISEIPTPEKNVDEIQTRGATDVFGAISLSRRTTQERDNKAAQSK</sequence>
<evidence type="ECO:0000313" key="3">
    <source>
        <dbReference type="Proteomes" id="UP000886998"/>
    </source>
</evidence>
<name>A0A8X6X8W7_9ARAC</name>
<comment type="caution">
    <text evidence="2">The sequence shown here is derived from an EMBL/GenBank/DDBJ whole genome shotgun (WGS) entry which is preliminary data.</text>
</comment>
<organism evidence="2 3">
    <name type="scientific">Trichonephila inaurata madagascariensis</name>
    <dbReference type="NCBI Taxonomy" id="2747483"/>
    <lineage>
        <taxon>Eukaryota</taxon>
        <taxon>Metazoa</taxon>
        <taxon>Ecdysozoa</taxon>
        <taxon>Arthropoda</taxon>
        <taxon>Chelicerata</taxon>
        <taxon>Arachnida</taxon>
        <taxon>Araneae</taxon>
        <taxon>Araneomorphae</taxon>
        <taxon>Entelegynae</taxon>
        <taxon>Araneoidea</taxon>
        <taxon>Nephilidae</taxon>
        <taxon>Trichonephila</taxon>
        <taxon>Trichonephila inaurata</taxon>
    </lineage>
</organism>
<dbReference type="InterPro" id="IPR004875">
    <property type="entry name" value="DDE_SF_endonuclease_dom"/>
</dbReference>
<proteinExistence type="predicted"/>
<evidence type="ECO:0000313" key="2">
    <source>
        <dbReference type="EMBL" id="GFY47501.1"/>
    </source>
</evidence>
<dbReference type="AlphaFoldDB" id="A0A8X6X8W7"/>
<feature type="domain" description="DDE-1" evidence="1">
    <location>
        <begin position="24"/>
        <end position="108"/>
    </location>
</feature>
<accession>A0A8X6X8W7</accession>